<feature type="transmembrane region" description="Helical" evidence="1">
    <location>
        <begin position="125"/>
        <end position="145"/>
    </location>
</feature>
<feature type="transmembrane region" description="Helical" evidence="1">
    <location>
        <begin position="151"/>
        <end position="171"/>
    </location>
</feature>
<dbReference type="KEGG" id="rha:RHA1_ro00266"/>
<evidence type="ECO:0000313" key="4">
    <source>
        <dbReference type="Proteomes" id="UP000008710"/>
    </source>
</evidence>
<dbReference type="HOGENOM" id="CLU_102484_4_0_11"/>
<keyword evidence="1" id="KW-0472">Membrane</keyword>
<protein>
    <recommendedName>
        <fullName evidence="2">DUF1707 domain-containing protein</fullName>
    </recommendedName>
</protein>
<evidence type="ECO:0000259" key="2">
    <source>
        <dbReference type="Pfam" id="PF08044"/>
    </source>
</evidence>
<dbReference type="Proteomes" id="UP000008710">
    <property type="component" value="Chromosome"/>
</dbReference>
<keyword evidence="1" id="KW-0812">Transmembrane</keyword>
<dbReference type="AlphaFoldDB" id="Q0SK34"/>
<dbReference type="OrthoDB" id="3748531at2"/>
<dbReference type="PATRIC" id="fig|101510.16.peg.293"/>
<gene>
    <name evidence="3" type="ordered locus">RHA1_ro00266</name>
</gene>
<dbReference type="EMBL" id="CP000431">
    <property type="protein sequence ID" value="ABG92102.1"/>
    <property type="molecule type" value="Genomic_DNA"/>
</dbReference>
<sequence>MARSFAQSGVDIPLWHIDHSGSDIPQWNVIAEEGPMQYADNIRISDSEREQVVGELGRHLTEGRLTIGEFDQRVAQVYQSTTQQQAHQVLRDLPSAPQAVALAPPRAPTAHPSRRRIPGHQRIEWLAWLAAGGINIAIWGIVSLATGVMIYPWPIWVIGPWGLVLLGRTALGREGGCSRITDALHDDRTKVAVSR</sequence>
<organism evidence="3 4">
    <name type="scientific">Rhodococcus jostii (strain RHA1)</name>
    <dbReference type="NCBI Taxonomy" id="101510"/>
    <lineage>
        <taxon>Bacteria</taxon>
        <taxon>Bacillati</taxon>
        <taxon>Actinomycetota</taxon>
        <taxon>Actinomycetes</taxon>
        <taxon>Mycobacteriales</taxon>
        <taxon>Nocardiaceae</taxon>
        <taxon>Rhodococcus</taxon>
    </lineage>
</organism>
<evidence type="ECO:0000256" key="1">
    <source>
        <dbReference type="SAM" id="Phobius"/>
    </source>
</evidence>
<feature type="domain" description="DUF1707" evidence="2">
    <location>
        <begin position="42"/>
        <end position="94"/>
    </location>
</feature>
<keyword evidence="1" id="KW-1133">Transmembrane helix</keyword>
<name>Q0SK34_RHOJR</name>
<reference evidence="4" key="1">
    <citation type="journal article" date="2006" name="Proc. Natl. Acad. Sci. U.S.A.">
        <title>The complete genome of Rhodococcus sp. RHA1 provides insights into a catabolic powerhouse.</title>
        <authorList>
            <person name="McLeod M.P."/>
            <person name="Warren R.L."/>
            <person name="Hsiao W.W.L."/>
            <person name="Araki N."/>
            <person name="Myhre M."/>
            <person name="Fernandes C."/>
            <person name="Miyazawa D."/>
            <person name="Wong W."/>
            <person name="Lillquist A.L."/>
            <person name="Wang D."/>
            <person name="Dosanjh M."/>
            <person name="Hara H."/>
            <person name="Petrescu A."/>
            <person name="Morin R.D."/>
            <person name="Yang G."/>
            <person name="Stott J.M."/>
            <person name="Schein J.E."/>
            <person name="Shin H."/>
            <person name="Smailus D."/>
            <person name="Siddiqui A.S."/>
            <person name="Marra M.A."/>
            <person name="Jones S.J.M."/>
            <person name="Holt R."/>
            <person name="Brinkman F.S.L."/>
            <person name="Miyauchi K."/>
            <person name="Fukuda M."/>
            <person name="Davies J.E."/>
            <person name="Mohn W.W."/>
            <person name="Eltis L.D."/>
        </authorList>
    </citation>
    <scope>NUCLEOTIDE SEQUENCE [LARGE SCALE GENOMIC DNA]</scope>
    <source>
        <strain evidence="4">RHA1</strain>
    </source>
</reference>
<evidence type="ECO:0000313" key="3">
    <source>
        <dbReference type="EMBL" id="ABG92102.1"/>
    </source>
</evidence>
<dbReference type="InterPro" id="IPR012551">
    <property type="entry name" value="DUF1707_SHOCT-like"/>
</dbReference>
<proteinExistence type="predicted"/>
<accession>Q0SK34</accession>
<dbReference type="eggNOG" id="COG1008">
    <property type="taxonomic scope" value="Bacteria"/>
</dbReference>
<dbReference type="Pfam" id="PF08044">
    <property type="entry name" value="DUF1707"/>
    <property type="match status" value="1"/>
</dbReference>